<evidence type="ECO:0000259" key="3">
    <source>
        <dbReference type="Pfam" id="PF05175"/>
    </source>
</evidence>
<keyword evidence="2" id="KW-0949">S-adenosyl-L-methionine</keyword>
<gene>
    <name evidence="4" type="ORF">FSB76_23420</name>
</gene>
<dbReference type="SUPFAM" id="SSF53335">
    <property type="entry name" value="S-adenosyl-L-methionine-dependent methyltransferases"/>
    <property type="match status" value="1"/>
</dbReference>
<dbReference type="InterPro" id="IPR007848">
    <property type="entry name" value="Small_mtfrase_dom"/>
</dbReference>
<evidence type="ECO:0000256" key="2">
    <source>
        <dbReference type="ARBA" id="ARBA00022691"/>
    </source>
</evidence>
<name>A0A5B8W4I4_9SPHI</name>
<dbReference type="CDD" id="cd02440">
    <property type="entry name" value="AdoMet_MTases"/>
    <property type="match status" value="1"/>
</dbReference>
<keyword evidence="1 4" id="KW-0489">Methyltransferase</keyword>
<evidence type="ECO:0000256" key="1">
    <source>
        <dbReference type="ARBA" id="ARBA00022603"/>
    </source>
</evidence>
<evidence type="ECO:0000313" key="5">
    <source>
        <dbReference type="Proteomes" id="UP000321362"/>
    </source>
</evidence>
<feature type="domain" description="Methyltransferase small" evidence="3">
    <location>
        <begin position="66"/>
        <end position="142"/>
    </location>
</feature>
<dbReference type="Gene3D" id="3.40.50.150">
    <property type="entry name" value="Vaccinia Virus protein VP39"/>
    <property type="match status" value="1"/>
</dbReference>
<dbReference type="GO" id="GO:0032259">
    <property type="term" value="P:methylation"/>
    <property type="evidence" value="ECO:0007669"/>
    <property type="project" value="UniProtKB-KW"/>
</dbReference>
<protein>
    <submittedName>
        <fullName evidence="4">Methyltransferase</fullName>
    </submittedName>
</protein>
<dbReference type="Proteomes" id="UP000321362">
    <property type="component" value="Chromosome"/>
</dbReference>
<organism evidence="4 5">
    <name type="scientific">Mucilaginibacter ginsenosidivorax</name>
    <dbReference type="NCBI Taxonomy" id="862126"/>
    <lineage>
        <taxon>Bacteria</taxon>
        <taxon>Pseudomonadati</taxon>
        <taxon>Bacteroidota</taxon>
        <taxon>Sphingobacteriia</taxon>
        <taxon>Sphingobacteriales</taxon>
        <taxon>Sphingobacteriaceae</taxon>
        <taxon>Mucilaginibacter</taxon>
    </lineage>
</organism>
<sequence length="258" mass="29540">MAKLSKQEIKEHNIAVELLQKDKLTFEEKLTVFEKWNESATSVNSEAGAFFTPHDLARDFSLNIYDKAKSIDLCAGIGILAFVAYHYRECTDITCIELNPTYIEVGKKLLPEAKWINDSIFNYKEFGHFDQAISNPPFGKIKTGLDKEVQKDLKYKGAEFDLIAIEIASKIADYGCFILPQQSTPFRYSGAQFFMDLREQSKGYNPHGLQVPNKVQKFIEETGFDYQFNIGIDTGVYRDHWRGVSPICEIVDFDFKPK</sequence>
<dbReference type="InterPro" id="IPR029063">
    <property type="entry name" value="SAM-dependent_MTases_sf"/>
</dbReference>
<dbReference type="KEGG" id="mgk:FSB76_23420"/>
<accession>A0A5B8W4I4</accession>
<dbReference type="GO" id="GO:0008168">
    <property type="term" value="F:methyltransferase activity"/>
    <property type="evidence" value="ECO:0007669"/>
    <property type="project" value="UniProtKB-KW"/>
</dbReference>
<keyword evidence="4" id="KW-0808">Transferase</keyword>
<proteinExistence type="predicted"/>
<dbReference type="EMBL" id="CP042437">
    <property type="protein sequence ID" value="QEC78754.1"/>
    <property type="molecule type" value="Genomic_DNA"/>
</dbReference>
<reference evidence="4 5" key="1">
    <citation type="journal article" date="2013" name="J. Microbiol.">
        <title>Mucilaginibacter ginsenosidivorax sp. nov., with ginsenoside converting activity isolated from sediment.</title>
        <authorList>
            <person name="Kim J.K."/>
            <person name="Choi T.E."/>
            <person name="Liu Q.M."/>
            <person name="Park H.Y."/>
            <person name="Yi T.H."/>
            <person name="Yoon M.H."/>
            <person name="Kim S.C."/>
            <person name="Im W.T."/>
        </authorList>
    </citation>
    <scope>NUCLEOTIDE SEQUENCE [LARGE SCALE GENOMIC DNA]</scope>
    <source>
        <strain evidence="4 5">KHI28</strain>
    </source>
</reference>
<dbReference type="RefSeq" id="WP_147057696.1">
    <property type="nucleotide sequence ID" value="NZ_CP042437.1"/>
</dbReference>
<dbReference type="Pfam" id="PF05175">
    <property type="entry name" value="MTS"/>
    <property type="match status" value="1"/>
</dbReference>
<dbReference type="OrthoDB" id="32195at2"/>
<keyword evidence="5" id="KW-1185">Reference proteome</keyword>
<dbReference type="AlphaFoldDB" id="A0A5B8W4I4"/>
<evidence type="ECO:0000313" key="4">
    <source>
        <dbReference type="EMBL" id="QEC78754.1"/>
    </source>
</evidence>